<organism evidence="2 3">
    <name type="scientific">Lyophyllum shimeji</name>
    <name type="common">Hon-shimeji</name>
    <name type="synonym">Tricholoma shimeji</name>
    <dbReference type="NCBI Taxonomy" id="47721"/>
    <lineage>
        <taxon>Eukaryota</taxon>
        <taxon>Fungi</taxon>
        <taxon>Dikarya</taxon>
        <taxon>Basidiomycota</taxon>
        <taxon>Agaricomycotina</taxon>
        <taxon>Agaricomycetes</taxon>
        <taxon>Agaricomycetidae</taxon>
        <taxon>Agaricales</taxon>
        <taxon>Tricholomatineae</taxon>
        <taxon>Lyophyllaceae</taxon>
        <taxon>Lyophyllum</taxon>
    </lineage>
</organism>
<feature type="region of interest" description="Disordered" evidence="1">
    <location>
        <begin position="1"/>
        <end position="20"/>
    </location>
</feature>
<dbReference type="InterPro" id="IPR029064">
    <property type="entry name" value="Ribosomal_eL30-like_sf"/>
</dbReference>
<name>A0A9P3PGZ3_LYOSH</name>
<dbReference type="Proteomes" id="UP001063166">
    <property type="component" value="Unassembled WGS sequence"/>
</dbReference>
<dbReference type="GO" id="GO:0008033">
    <property type="term" value="P:tRNA processing"/>
    <property type="evidence" value="ECO:0007669"/>
    <property type="project" value="InterPro"/>
</dbReference>
<dbReference type="GO" id="GO:0034965">
    <property type="term" value="P:intronic box C/D snoRNA processing"/>
    <property type="evidence" value="ECO:0007669"/>
    <property type="project" value="TreeGrafter"/>
</dbReference>
<feature type="compositionally biased region" description="Basic residues" evidence="1">
    <location>
        <begin position="7"/>
        <end position="16"/>
    </location>
</feature>
<feature type="compositionally biased region" description="Polar residues" evidence="1">
    <location>
        <begin position="89"/>
        <end position="117"/>
    </location>
</feature>
<dbReference type="PANTHER" id="PTHR28272:SF1">
    <property type="entry name" value="RIBONUCLEASES P_MRP PROTEIN SUBUNIT POP3"/>
    <property type="match status" value="1"/>
</dbReference>
<dbReference type="Pfam" id="PF08228">
    <property type="entry name" value="RNase_P_pop3"/>
    <property type="match status" value="1"/>
</dbReference>
<feature type="region of interest" description="Disordered" evidence="1">
    <location>
        <begin position="67"/>
        <end position="121"/>
    </location>
</feature>
<dbReference type="OrthoDB" id="20109at2759"/>
<dbReference type="GO" id="GO:0005655">
    <property type="term" value="C:nucleolar ribonuclease P complex"/>
    <property type="evidence" value="ECO:0007669"/>
    <property type="project" value="TreeGrafter"/>
</dbReference>
<evidence type="ECO:0000313" key="3">
    <source>
        <dbReference type="Proteomes" id="UP001063166"/>
    </source>
</evidence>
<gene>
    <name evidence="2" type="primary">POP3</name>
    <name evidence="2" type="ORF">LshimejAT787_0301750</name>
</gene>
<feature type="compositionally biased region" description="Basic and acidic residues" evidence="1">
    <location>
        <begin position="275"/>
        <end position="294"/>
    </location>
</feature>
<evidence type="ECO:0000256" key="1">
    <source>
        <dbReference type="SAM" id="MobiDB-lite"/>
    </source>
</evidence>
<dbReference type="GO" id="GO:0004526">
    <property type="term" value="F:ribonuclease P activity"/>
    <property type="evidence" value="ECO:0007669"/>
    <property type="project" value="TreeGrafter"/>
</dbReference>
<protein>
    <submittedName>
        <fullName evidence="2">RNase P subunit Pop3</fullName>
    </submittedName>
</protein>
<dbReference type="PANTHER" id="PTHR28272">
    <property type="entry name" value="RIBONUCLEASES P/MRP PROTEIN SUBUNIT POP3"/>
    <property type="match status" value="1"/>
</dbReference>
<dbReference type="EMBL" id="BRPK01000003">
    <property type="protein sequence ID" value="GLB35887.1"/>
    <property type="molecule type" value="Genomic_DNA"/>
</dbReference>
<evidence type="ECO:0000313" key="2">
    <source>
        <dbReference type="EMBL" id="GLB35887.1"/>
    </source>
</evidence>
<accession>A0A9P3PGZ3</accession>
<reference evidence="2" key="1">
    <citation type="submission" date="2022-07" db="EMBL/GenBank/DDBJ databases">
        <title>The genome of Lyophyllum shimeji provides insight into the initial evolution of ectomycorrhizal fungal genome.</title>
        <authorList>
            <person name="Kobayashi Y."/>
            <person name="Shibata T."/>
            <person name="Hirakawa H."/>
            <person name="Shigenobu S."/>
            <person name="Nishiyama T."/>
            <person name="Yamada A."/>
            <person name="Hasebe M."/>
            <person name="Kawaguchi M."/>
        </authorList>
    </citation>
    <scope>NUCLEOTIDE SEQUENCE</scope>
    <source>
        <strain evidence="2">AT787</strain>
    </source>
</reference>
<dbReference type="GO" id="GO:0000171">
    <property type="term" value="F:ribonuclease MRP activity"/>
    <property type="evidence" value="ECO:0007669"/>
    <property type="project" value="TreeGrafter"/>
</dbReference>
<comment type="caution">
    <text evidence="2">The sequence shown here is derived from an EMBL/GenBank/DDBJ whole genome shotgun (WGS) entry which is preliminary data.</text>
</comment>
<feature type="compositionally biased region" description="Basic residues" evidence="1">
    <location>
        <begin position="295"/>
        <end position="305"/>
    </location>
</feature>
<dbReference type="InterPro" id="IPR013241">
    <property type="entry name" value="RNase_P_Pop3"/>
</dbReference>
<proteinExistence type="predicted"/>
<dbReference type="Gene3D" id="3.30.1330.30">
    <property type="match status" value="1"/>
</dbReference>
<dbReference type="AlphaFoldDB" id="A0A9P3PGZ3"/>
<keyword evidence="3" id="KW-1185">Reference proteome</keyword>
<dbReference type="GO" id="GO:0005829">
    <property type="term" value="C:cytosol"/>
    <property type="evidence" value="ECO:0007669"/>
    <property type="project" value="TreeGrafter"/>
</dbReference>
<dbReference type="GO" id="GO:0000172">
    <property type="term" value="C:ribonuclease MRP complex"/>
    <property type="evidence" value="ECO:0007669"/>
    <property type="project" value="TreeGrafter"/>
</dbReference>
<feature type="region of interest" description="Disordered" evidence="1">
    <location>
        <begin position="271"/>
        <end position="305"/>
    </location>
</feature>
<dbReference type="GO" id="GO:0006364">
    <property type="term" value="P:rRNA processing"/>
    <property type="evidence" value="ECO:0007669"/>
    <property type="project" value="InterPro"/>
</dbReference>
<sequence length="305" mass="33566">MSEKTARVHSHVSNRAKNREVGERKVVFKSVLDNPFRIQWPSVPLDVQNAVLAKTLTALDGIAQYQMGRKRKRKPAQDQPAKKKKLENLSAQIDASEPSSMQAIDVRGSSTVTSENEGPSERPVISEHLVIGINEVTKRLESQIRRSRITLVTTSENPPQGPPPSPLQLILVCRGDINPSILIDHLPHLVAAYNSLKPQALLRLVPLPRGAESSLSQALGLRRAAVLGIDSDWSGLGTLVTSAASVPPLSATWLASSMPLQKFVPTHIKQVRTSAPKDMKAEKQRRKEEKALKKEARRKQKTVQG</sequence>